<protein>
    <submittedName>
        <fullName evidence="3">Uncharacterized protein</fullName>
    </submittedName>
</protein>
<feature type="signal peptide" evidence="2">
    <location>
        <begin position="1"/>
        <end position="24"/>
    </location>
</feature>
<sequence>MSKKIIVAIFCLTLFFTTIPFASAADPTVTADPSKAGAAAGAPVTIKNPLKGIDNPQQFIGKIISAALGIVGSIALAMFIYGGFTWMTSSGNSQSVEKGKNTLIWAAIGLVIIFTSYSLVKFVLKGIGA</sequence>
<evidence type="ECO:0000256" key="1">
    <source>
        <dbReference type="SAM" id="Phobius"/>
    </source>
</evidence>
<keyword evidence="2" id="KW-0732">Signal</keyword>
<gene>
    <name evidence="3" type="ORF">UT64_C0001G0031</name>
</gene>
<name>A0A0G0T7V0_9BACT</name>
<feature type="transmembrane region" description="Helical" evidence="1">
    <location>
        <begin position="102"/>
        <end position="124"/>
    </location>
</feature>
<dbReference type="Proteomes" id="UP000034137">
    <property type="component" value="Unassembled WGS sequence"/>
</dbReference>
<dbReference type="InterPro" id="IPR043993">
    <property type="entry name" value="T4SS_pilin"/>
</dbReference>
<keyword evidence="1" id="KW-0472">Membrane</keyword>
<keyword evidence="1" id="KW-1133">Transmembrane helix</keyword>
<comment type="caution">
    <text evidence="3">The sequence shown here is derived from an EMBL/GenBank/DDBJ whole genome shotgun (WGS) entry which is preliminary data.</text>
</comment>
<dbReference type="Pfam" id="PF18895">
    <property type="entry name" value="T4SS_pilin"/>
    <property type="match status" value="1"/>
</dbReference>
<dbReference type="NCBIfam" id="NF045849">
    <property type="entry name" value="ICE_MMCAP2_0565"/>
    <property type="match status" value="1"/>
</dbReference>
<keyword evidence="1" id="KW-0812">Transmembrane</keyword>
<dbReference type="AlphaFoldDB" id="A0A0G0T7V0"/>
<feature type="transmembrane region" description="Helical" evidence="1">
    <location>
        <begin position="59"/>
        <end position="81"/>
    </location>
</feature>
<reference evidence="3 4" key="1">
    <citation type="journal article" date="2015" name="Nature">
        <title>rRNA introns, odd ribosomes, and small enigmatic genomes across a large radiation of phyla.</title>
        <authorList>
            <person name="Brown C.T."/>
            <person name="Hug L.A."/>
            <person name="Thomas B.C."/>
            <person name="Sharon I."/>
            <person name="Castelle C.J."/>
            <person name="Singh A."/>
            <person name="Wilkins M.J."/>
            <person name="Williams K.H."/>
            <person name="Banfield J.F."/>
        </authorList>
    </citation>
    <scope>NUCLEOTIDE SEQUENCE [LARGE SCALE GENOMIC DNA]</scope>
</reference>
<accession>A0A0G0T7V0</accession>
<organism evidence="3 4">
    <name type="scientific">Candidatus Falkowbacteria bacterium GW2011_GWF2_39_8</name>
    <dbReference type="NCBI Taxonomy" id="1618642"/>
    <lineage>
        <taxon>Bacteria</taxon>
        <taxon>Candidatus Falkowiibacteriota</taxon>
    </lineage>
</organism>
<feature type="chain" id="PRO_5002534562" evidence="2">
    <location>
        <begin position="25"/>
        <end position="129"/>
    </location>
</feature>
<proteinExistence type="predicted"/>
<dbReference type="EMBL" id="LBXO01000001">
    <property type="protein sequence ID" value="KKR33957.1"/>
    <property type="molecule type" value="Genomic_DNA"/>
</dbReference>
<evidence type="ECO:0000313" key="4">
    <source>
        <dbReference type="Proteomes" id="UP000034137"/>
    </source>
</evidence>
<evidence type="ECO:0000256" key="2">
    <source>
        <dbReference type="SAM" id="SignalP"/>
    </source>
</evidence>
<evidence type="ECO:0000313" key="3">
    <source>
        <dbReference type="EMBL" id="KKR33957.1"/>
    </source>
</evidence>